<gene>
    <name evidence="1" type="ORF">PGLA2088_LOCUS27960</name>
</gene>
<dbReference type="AlphaFoldDB" id="A0A813K8C7"/>
<evidence type="ECO:0000313" key="1">
    <source>
        <dbReference type="EMBL" id="CAE8692607.1"/>
    </source>
</evidence>
<sequence>MRPPLDQMPSFCMVSENYYRKAERLKADRRLRNVVCFIEWRPGLCRRYLHARLLACRCLAFRRTRDLRGHAV</sequence>
<organism evidence="1 2">
    <name type="scientific">Polarella glacialis</name>
    <name type="common">Dinoflagellate</name>
    <dbReference type="NCBI Taxonomy" id="89957"/>
    <lineage>
        <taxon>Eukaryota</taxon>
        <taxon>Sar</taxon>
        <taxon>Alveolata</taxon>
        <taxon>Dinophyceae</taxon>
        <taxon>Suessiales</taxon>
        <taxon>Suessiaceae</taxon>
        <taxon>Polarella</taxon>
    </lineage>
</organism>
<reference evidence="1" key="1">
    <citation type="submission" date="2021-02" db="EMBL/GenBank/DDBJ databases">
        <authorList>
            <person name="Dougan E. K."/>
            <person name="Rhodes N."/>
            <person name="Thang M."/>
            <person name="Chan C."/>
        </authorList>
    </citation>
    <scope>NUCLEOTIDE SEQUENCE</scope>
</reference>
<comment type="caution">
    <text evidence="1">The sequence shown here is derived from an EMBL/GenBank/DDBJ whole genome shotgun (WGS) entry which is preliminary data.</text>
</comment>
<dbReference type="Proteomes" id="UP000626109">
    <property type="component" value="Unassembled WGS sequence"/>
</dbReference>
<dbReference type="EMBL" id="CAJNNW010027674">
    <property type="protein sequence ID" value="CAE8692607.1"/>
    <property type="molecule type" value="Genomic_DNA"/>
</dbReference>
<evidence type="ECO:0000313" key="2">
    <source>
        <dbReference type="Proteomes" id="UP000626109"/>
    </source>
</evidence>
<accession>A0A813K8C7</accession>
<proteinExistence type="predicted"/>
<protein>
    <submittedName>
        <fullName evidence="1">Uncharacterized protein</fullName>
    </submittedName>
</protein>
<name>A0A813K8C7_POLGL</name>